<evidence type="ECO:0000313" key="6">
    <source>
        <dbReference type="EMBL" id="KAK9838368.1"/>
    </source>
</evidence>
<dbReference type="PANTHER" id="PTHR11122:SF13">
    <property type="entry name" value="GLUCOSE-6-PHOSPHATE 1-EPIMERASE"/>
    <property type="match status" value="1"/>
</dbReference>
<dbReference type="PANTHER" id="PTHR11122">
    <property type="entry name" value="APOSPORY-ASSOCIATED PROTEIN C-RELATED"/>
    <property type="match status" value="1"/>
</dbReference>
<evidence type="ECO:0000256" key="1">
    <source>
        <dbReference type="ARBA" id="ARBA00001096"/>
    </source>
</evidence>
<organism evidence="6 7">
    <name type="scientific">Elliptochloris bilobata</name>
    <dbReference type="NCBI Taxonomy" id="381761"/>
    <lineage>
        <taxon>Eukaryota</taxon>
        <taxon>Viridiplantae</taxon>
        <taxon>Chlorophyta</taxon>
        <taxon>core chlorophytes</taxon>
        <taxon>Trebouxiophyceae</taxon>
        <taxon>Trebouxiophyceae incertae sedis</taxon>
        <taxon>Elliptochloris clade</taxon>
        <taxon>Elliptochloris</taxon>
    </lineage>
</organism>
<feature type="compositionally biased region" description="Basic and acidic residues" evidence="5">
    <location>
        <begin position="462"/>
        <end position="477"/>
    </location>
</feature>
<dbReference type="InterPro" id="IPR011013">
    <property type="entry name" value="Gal_mutarotase_sf_dom"/>
</dbReference>
<dbReference type="InterPro" id="IPR014718">
    <property type="entry name" value="GH-type_carb-bd"/>
</dbReference>
<reference evidence="6 7" key="1">
    <citation type="journal article" date="2024" name="Nat. Commun.">
        <title>Phylogenomics reveals the evolutionary origins of lichenization in chlorophyte algae.</title>
        <authorList>
            <person name="Puginier C."/>
            <person name="Libourel C."/>
            <person name="Otte J."/>
            <person name="Skaloud P."/>
            <person name="Haon M."/>
            <person name="Grisel S."/>
            <person name="Petersen M."/>
            <person name="Berrin J.G."/>
            <person name="Delaux P.M."/>
            <person name="Dal Grande F."/>
            <person name="Keller J."/>
        </authorList>
    </citation>
    <scope>NUCLEOTIDE SEQUENCE [LARGE SCALE GENOMIC DNA]</scope>
    <source>
        <strain evidence="6 7">SAG 245.80</strain>
    </source>
</reference>
<dbReference type="AlphaFoldDB" id="A0AAW1RY83"/>
<dbReference type="EMBL" id="JALJOU010000019">
    <property type="protein sequence ID" value="KAK9838368.1"/>
    <property type="molecule type" value="Genomic_DNA"/>
</dbReference>
<comment type="similarity">
    <text evidence="2">Belongs to the glucose-6-phosphate 1-epimerase family.</text>
</comment>
<name>A0AAW1RY83_9CHLO</name>
<gene>
    <name evidence="6" type="ORF">WJX81_007536</name>
</gene>
<dbReference type="CDD" id="cd09020">
    <property type="entry name" value="D-hex-6-P-epi_like"/>
    <property type="match status" value="1"/>
</dbReference>
<dbReference type="GO" id="GO:0005975">
    <property type="term" value="P:carbohydrate metabolic process"/>
    <property type="evidence" value="ECO:0007669"/>
    <property type="project" value="InterPro"/>
</dbReference>
<comment type="catalytic activity">
    <reaction evidence="1">
        <text>alpha-D-glucose 6-phosphate = beta-D-glucose 6-phosphate</text>
        <dbReference type="Rhea" id="RHEA:16249"/>
        <dbReference type="ChEBI" id="CHEBI:58225"/>
        <dbReference type="ChEBI" id="CHEBI:58247"/>
        <dbReference type="EC" id="5.1.3.15"/>
    </reaction>
</comment>
<dbReference type="GO" id="GO:0047938">
    <property type="term" value="F:glucose-6-phosphate 1-epimerase activity"/>
    <property type="evidence" value="ECO:0007669"/>
    <property type="project" value="UniProtKB-EC"/>
</dbReference>
<dbReference type="GO" id="GO:0030246">
    <property type="term" value="F:carbohydrate binding"/>
    <property type="evidence" value="ECO:0007669"/>
    <property type="project" value="InterPro"/>
</dbReference>
<evidence type="ECO:0000256" key="5">
    <source>
        <dbReference type="SAM" id="MobiDB-lite"/>
    </source>
</evidence>
<keyword evidence="7" id="KW-1185">Reference proteome</keyword>
<dbReference type="Pfam" id="PF01263">
    <property type="entry name" value="Aldose_epim"/>
    <property type="match status" value="1"/>
</dbReference>
<dbReference type="InterPro" id="IPR025532">
    <property type="entry name" value="G6P_1-epimerase"/>
</dbReference>
<dbReference type="Gene3D" id="2.70.98.10">
    <property type="match status" value="1"/>
</dbReference>
<dbReference type="Proteomes" id="UP001445335">
    <property type="component" value="Unassembled WGS sequence"/>
</dbReference>
<evidence type="ECO:0000256" key="2">
    <source>
        <dbReference type="ARBA" id="ARBA00005866"/>
    </source>
</evidence>
<sequence length="497" mass="53193">MATVEVDAANGLKKVVLKGPQGASAEVYLHGAHVTSWKSSAGEELIFVSKKAVFKPPKAIRGGVPVCFPQFGGFGPLQQHGFARNSAFEVVSGSADSVTLALRPDEEQLKLFQHDFLLKVMVTVGADRLEQRLSADNTGSGPLQFTTALHTYYTIDSIHNVRIEGLAGREYLDNLADKRRCTEAAPDVRFAGEVDRIYLDVPGPLRIMDGSSRGAIEVVRENLPDAVVWNPWIDKAAGMPDFGDEEYQTMICLEPAVAGSGPVELAPGATWTGAQVLSLDRLGGSKQLECWASQRWNATPAQCSMTQAPHSSRIGQTKALRQDAAPDGSKPKFSSRLMQMKFMQRGKPPPAAAAEEAALQVAVLEEPDEQAEWVVRGGAAGGCRVVAEADPRPGAAVGRLSFTGRDDTTEAHAEQPGAAAGIKEKPLQLERASAGIKAEPLALEAGTLPPESRQAGGRGVKRKLEAALEGAPPDRKTLANRMRPNIGKPPKASRYTW</sequence>
<evidence type="ECO:0000313" key="7">
    <source>
        <dbReference type="Proteomes" id="UP001445335"/>
    </source>
</evidence>
<evidence type="ECO:0000256" key="4">
    <source>
        <dbReference type="ARBA" id="ARBA00023235"/>
    </source>
</evidence>
<evidence type="ECO:0000256" key="3">
    <source>
        <dbReference type="ARBA" id="ARBA00012083"/>
    </source>
</evidence>
<dbReference type="InterPro" id="IPR008183">
    <property type="entry name" value="Aldose_1/G6P_1-epimerase"/>
</dbReference>
<dbReference type="GO" id="GO:0005737">
    <property type="term" value="C:cytoplasm"/>
    <property type="evidence" value="ECO:0007669"/>
    <property type="project" value="TreeGrafter"/>
</dbReference>
<dbReference type="EC" id="5.1.3.15" evidence="3"/>
<keyword evidence="4" id="KW-0413">Isomerase</keyword>
<protein>
    <recommendedName>
        <fullName evidence="3">glucose-6-phosphate 1-epimerase</fullName>
        <ecNumber evidence="3">5.1.3.15</ecNumber>
    </recommendedName>
</protein>
<dbReference type="SUPFAM" id="SSF74650">
    <property type="entry name" value="Galactose mutarotase-like"/>
    <property type="match status" value="1"/>
</dbReference>
<proteinExistence type="inferred from homology"/>
<comment type="caution">
    <text evidence="6">The sequence shown here is derived from an EMBL/GenBank/DDBJ whole genome shotgun (WGS) entry which is preliminary data.</text>
</comment>
<feature type="region of interest" description="Disordered" evidence="5">
    <location>
        <begin position="442"/>
        <end position="497"/>
    </location>
</feature>
<accession>A0AAW1RY83</accession>